<dbReference type="GO" id="GO:0005634">
    <property type="term" value="C:nucleus"/>
    <property type="evidence" value="ECO:0007669"/>
    <property type="project" value="TreeGrafter"/>
</dbReference>
<evidence type="ECO:0000313" key="6">
    <source>
        <dbReference type="Proteomes" id="UP000218231"/>
    </source>
</evidence>
<proteinExistence type="inferred from homology"/>
<dbReference type="Gene3D" id="3.80.10.10">
    <property type="entry name" value="Ribonuclease Inhibitor"/>
    <property type="match status" value="1"/>
</dbReference>
<dbReference type="InterPro" id="IPR001611">
    <property type="entry name" value="Leu-rich_rpt"/>
</dbReference>
<dbReference type="EMBL" id="LIAE01007825">
    <property type="protein sequence ID" value="PAV76725.1"/>
    <property type="molecule type" value="Genomic_DNA"/>
</dbReference>
<comment type="similarity">
    <text evidence="3">Belongs to the ANP32 family.</text>
</comment>
<keyword evidence="2" id="KW-0677">Repeat</keyword>
<comment type="caution">
    <text evidence="5">The sequence shown here is derived from an EMBL/GenBank/DDBJ whole genome shotgun (WGS) entry which is preliminary data.</text>
</comment>
<dbReference type="SUPFAM" id="SSF52058">
    <property type="entry name" value="L domain-like"/>
    <property type="match status" value="1"/>
</dbReference>
<dbReference type="Proteomes" id="UP000218231">
    <property type="component" value="Unassembled WGS sequence"/>
</dbReference>
<dbReference type="PROSITE" id="PS51450">
    <property type="entry name" value="LRR"/>
    <property type="match status" value="1"/>
</dbReference>
<dbReference type="PANTHER" id="PTHR11375:SF0">
    <property type="entry name" value="ACIDIC LEUCINE-RICH NUCLEAR PHOSPHOPROTEIN 32 FAMILY MEMBER A"/>
    <property type="match status" value="1"/>
</dbReference>
<keyword evidence="6" id="KW-1185">Reference proteome</keyword>
<protein>
    <recommendedName>
        <fullName evidence="7">U2A'/phosphoprotein 32 family A C-terminal domain-containing protein</fullName>
    </recommendedName>
</protein>
<accession>A0A2A2KS37</accession>
<evidence type="ECO:0000256" key="2">
    <source>
        <dbReference type="ARBA" id="ARBA00022737"/>
    </source>
</evidence>
<evidence type="ECO:0000256" key="1">
    <source>
        <dbReference type="ARBA" id="ARBA00022614"/>
    </source>
</evidence>
<dbReference type="PANTHER" id="PTHR11375">
    <property type="entry name" value="ACIDIC LEUCINE-RICH NUCLEAR PHOSPHOPROTEIN 32"/>
    <property type="match status" value="1"/>
</dbReference>
<name>A0A2A2KS37_9BILA</name>
<dbReference type="FunFam" id="3.80.10.10:FF:000131">
    <property type="entry name" value="acidic leucine-rich nuclear phosphoprotein 32-related protein-like"/>
    <property type="match status" value="1"/>
</dbReference>
<dbReference type="OrthoDB" id="2160613at2759"/>
<keyword evidence="1" id="KW-0433">Leucine-rich repeat</keyword>
<feature type="compositionally biased region" description="Acidic residues" evidence="4">
    <location>
        <begin position="167"/>
        <end position="182"/>
    </location>
</feature>
<evidence type="ECO:0008006" key="7">
    <source>
        <dbReference type="Google" id="ProtNLM"/>
    </source>
</evidence>
<gene>
    <name evidence="5" type="ORF">WR25_21049</name>
</gene>
<reference evidence="5 6" key="1">
    <citation type="journal article" date="2017" name="Curr. Biol.">
        <title>Genome architecture and evolution of a unichromosomal asexual nematode.</title>
        <authorList>
            <person name="Fradin H."/>
            <person name="Zegar C."/>
            <person name="Gutwein M."/>
            <person name="Lucas J."/>
            <person name="Kovtun M."/>
            <person name="Corcoran D."/>
            <person name="Baugh L.R."/>
            <person name="Kiontke K."/>
            <person name="Gunsalus K."/>
            <person name="Fitch D.H."/>
            <person name="Piano F."/>
        </authorList>
    </citation>
    <scope>NUCLEOTIDE SEQUENCE [LARGE SCALE GENOMIC DNA]</scope>
    <source>
        <strain evidence="5">PF1309</strain>
    </source>
</reference>
<evidence type="ECO:0000256" key="3">
    <source>
        <dbReference type="ARBA" id="ARBA00025777"/>
    </source>
</evidence>
<dbReference type="InterPro" id="IPR032675">
    <property type="entry name" value="LRR_dom_sf"/>
</dbReference>
<evidence type="ECO:0000256" key="4">
    <source>
        <dbReference type="SAM" id="MobiDB-lite"/>
    </source>
</evidence>
<sequence>MEAKIKAEMAGRAADDIEELYLDGTEGSTDIQGLDDKFTALSVLSLVNCGLTSLKGLPMLPRLLRLDIADNKLAGDLDIVAKNCPELIYLNISSNKFNTFEQLEPLKEMRISELDCFGSEVATLEKYREKIFNLIGSLLVLDGLDKNGEEVDDELSDESLGEHGGSDLDDEEDGLEDEEADDGPGLSYLLNDSQTLAEDDSADFDPEKEKRGKKRPATDAAGEAGDEPENKKEVTQNEDEAEADA</sequence>
<feature type="compositionally biased region" description="Acidic residues" evidence="4">
    <location>
        <begin position="150"/>
        <end position="159"/>
    </location>
</feature>
<feature type="compositionally biased region" description="Acidic residues" evidence="4">
    <location>
        <begin position="236"/>
        <end position="245"/>
    </location>
</feature>
<organism evidence="5 6">
    <name type="scientific">Diploscapter pachys</name>
    <dbReference type="NCBI Taxonomy" id="2018661"/>
    <lineage>
        <taxon>Eukaryota</taxon>
        <taxon>Metazoa</taxon>
        <taxon>Ecdysozoa</taxon>
        <taxon>Nematoda</taxon>
        <taxon>Chromadorea</taxon>
        <taxon>Rhabditida</taxon>
        <taxon>Rhabditina</taxon>
        <taxon>Rhabditomorpha</taxon>
        <taxon>Rhabditoidea</taxon>
        <taxon>Rhabditidae</taxon>
        <taxon>Diploscapter</taxon>
    </lineage>
</organism>
<feature type="region of interest" description="Disordered" evidence="4">
    <location>
        <begin position="150"/>
        <end position="245"/>
    </location>
</feature>
<dbReference type="GO" id="GO:0042393">
    <property type="term" value="F:histone binding"/>
    <property type="evidence" value="ECO:0007669"/>
    <property type="project" value="TreeGrafter"/>
</dbReference>
<dbReference type="AlphaFoldDB" id="A0A2A2KS37"/>
<dbReference type="InterPro" id="IPR045081">
    <property type="entry name" value="AN32"/>
</dbReference>
<dbReference type="STRING" id="2018661.A0A2A2KS37"/>
<evidence type="ECO:0000313" key="5">
    <source>
        <dbReference type="EMBL" id="PAV76725.1"/>
    </source>
</evidence>